<dbReference type="Proteomes" id="UP001431783">
    <property type="component" value="Unassembled WGS sequence"/>
</dbReference>
<reference evidence="2 3" key="1">
    <citation type="submission" date="2023-03" db="EMBL/GenBank/DDBJ databases">
        <title>Genome insight into feeding habits of ladybird beetles.</title>
        <authorList>
            <person name="Li H.-S."/>
            <person name="Huang Y.-H."/>
            <person name="Pang H."/>
        </authorList>
    </citation>
    <scope>NUCLEOTIDE SEQUENCE [LARGE SCALE GENOMIC DNA]</scope>
    <source>
        <strain evidence="2">SYSU_2023b</strain>
        <tissue evidence="2">Whole body</tissue>
    </source>
</reference>
<evidence type="ECO:0000313" key="2">
    <source>
        <dbReference type="EMBL" id="KAK9892805.1"/>
    </source>
</evidence>
<feature type="compositionally biased region" description="Polar residues" evidence="1">
    <location>
        <begin position="93"/>
        <end position="103"/>
    </location>
</feature>
<evidence type="ECO:0000256" key="1">
    <source>
        <dbReference type="SAM" id="MobiDB-lite"/>
    </source>
</evidence>
<evidence type="ECO:0000313" key="3">
    <source>
        <dbReference type="Proteomes" id="UP001431783"/>
    </source>
</evidence>
<name>A0AAW1VJ82_9CUCU</name>
<protein>
    <submittedName>
        <fullName evidence="2">Uncharacterized protein</fullName>
    </submittedName>
</protein>
<sequence>MYFCIKYFSNQLRKVNHNDQHTTNHIGNFTDEHFISELYPLITVSDDIMQNEPNDPFELFFVLYLTKKRKNEISILCPPLKENGSFASKDESPSTSDFQAYFV</sequence>
<comment type="caution">
    <text evidence="2">The sequence shown here is derived from an EMBL/GenBank/DDBJ whole genome shotgun (WGS) entry which is preliminary data.</text>
</comment>
<organism evidence="2 3">
    <name type="scientific">Henosepilachna vigintioctopunctata</name>
    <dbReference type="NCBI Taxonomy" id="420089"/>
    <lineage>
        <taxon>Eukaryota</taxon>
        <taxon>Metazoa</taxon>
        <taxon>Ecdysozoa</taxon>
        <taxon>Arthropoda</taxon>
        <taxon>Hexapoda</taxon>
        <taxon>Insecta</taxon>
        <taxon>Pterygota</taxon>
        <taxon>Neoptera</taxon>
        <taxon>Endopterygota</taxon>
        <taxon>Coleoptera</taxon>
        <taxon>Polyphaga</taxon>
        <taxon>Cucujiformia</taxon>
        <taxon>Coccinelloidea</taxon>
        <taxon>Coccinellidae</taxon>
        <taxon>Epilachninae</taxon>
        <taxon>Epilachnini</taxon>
        <taxon>Henosepilachna</taxon>
    </lineage>
</organism>
<dbReference type="EMBL" id="JARQZJ010000138">
    <property type="protein sequence ID" value="KAK9892805.1"/>
    <property type="molecule type" value="Genomic_DNA"/>
</dbReference>
<dbReference type="AlphaFoldDB" id="A0AAW1VJ82"/>
<keyword evidence="3" id="KW-1185">Reference proteome</keyword>
<proteinExistence type="predicted"/>
<accession>A0AAW1VJ82</accession>
<feature type="region of interest" description="Disordered" evidence="1">
    <location>
        <begin position="82"/>
        <end position="103"/>
    </location>
</feature>
<gene>
    <name evidence="2" type="ORF">WA026_021997</name>
</gene>